<keyword evidence="2" id="KW-1185">Reference proteome</keyword>
<dbReference type="KEGG" id="srhi:H9L12_10780"/>
<dbReference type="AlphaFoldDB" id="A0A7G9SA58"/>
<name>A0A7G9SA58_9SPHN</name>
<protein>
    <submittedName>
        <fullName evidence="1">Uncharacterized protein</fullName>
    </submittedName>
</protein>
<accession>A0A7G9SA58</accession>
<sequence length="59" mass="6738">MDEVDYLERRASEEAAAAEATDCREARCIHLAMADHYRRMAKEIAGAHSRLESLPEHPR</sequence>
<dbReference type="Proteomes" id="UP000515955">
    <property type="component" value="Chromosome"/>
</dbReference>
<evidence type="ECO:0000313" key="1">
    <source>
        <dbReference type="EMBL" id="QNN64733.1"/>
    </source>
</evidence>
<organism evidence="1 2">
    <name type="scientific">Sphingomonas rhizophila</name>
    <dbReference type="NCBI Taxonomy" id="2071607"/>
    <lineage>
        <taxon>Bacteria</taxon>
        <taxon>Pseudomonadati</taxon>
        <taxon>Pseudomonadota</taxon>
        <taxon>Alphaproteobacteria</taxon>
        <taxon>Sphingomonadales</taxon>
        <taxon>Sphingomonadaceae</taxon>
        <taxon>Sphingomonas</taxon>
    </lineage>
</organism>
<dbReference type="EMBL" id="CP060717">
    <property type="protein sequence ID" value="QNN64733.1"/>
    <property type="molecule type" value="Genomic_DNA"/>
</dbReference>
<dbReference type="RefSeq" id="WP_187541732.1">
    <property type="nucleotide sequence ID" value="NZ_CP060717.1"/>
</dbReference>
<evidence type="ECO:0000313" key="2">
    <source>
        <dbReference type="Proteomes" id="UP000515955"/>
    </source>
</evidence>
<reference evidence="1 2" key="1">
    <citation type="submission" date="2020-08" db="EMBL/GenBank/DDBJ databases">
        <title>Genome sequence of Sphingomonas rhizophila KACC 19189T.</title>
        <authorList>
            <person name="Hyun D.-W."/>
            <person name="Bae J.-W."/>
        </authorList>
    </citation>
    <scope>NUCLEOTIDE SEQUENCE [LARGE SCALE GENOMIC DNA]</scope>
    <source>
        <strain evidence="1 2">KACC 19189</strain>
    </source>
</reference>
<gene>
    <name evidence="1" type="ORF">H9L12_10780</name>
</gene>
<proteinExistence type="predicted"/>